<keyword evidence="2" id="KW-0472">Membrane</keyword>
<dbReference type="AlphaFoldDB" id="A0AAW5B6A0"/>
<reference evidence="3 4" key="1">
    <citation type="journal article" date="2022" name="Evol. Bioinform. Online">
        <title>Draft Genome Sequence of Oceanobacillus jordanicus Strain GSFE11, a Halotolerant Plant Growth-Promoting Bacterial Endophyte Isolated From the Jordan Valley.</title>
        <authorList>
            <person name="Alhindi T."/>
            <person name="Albdaiwi R."/>
        </authorList>
    </citation>
    <scope>NUCLEOTIDE SEQUENCE [LARGE SCALE GENOMIC DNA]</scope>
    <source>
        <strain evidence="3 4">GSFE11</strain>
    </source>
</reference>
<evidence type="ECO:0000313" key="3">
    <source>
        <dbReference type="EMBL" id="MCG3418947.1"/>
    </source>
</evidence>
<feature type="transmembrane region" description="Helical" evidence="2">
    <location>
        <begin position="7"/>
        <end position="27"/>
    </location>
</feature>
<dbReference type="EMBL" id="JAIFZM010000005">
    <property type="protein sequence ID" value="MCG3418947.1"/>
    <property type="molecule type" value="Genomic_DNA"/>
</dbReference>
<proteinExistence type="predicted"/>
<keyword evidence="2" id="KW-1133">Transmembrane helix</keyword>
<keyword evidence="2" id="KW-0812">Transmembrane</keyword>
<feature type="compositionally biased region" description="Basic and acidic residues" evidence="1">
    <location>
        <begin position="114"/>
        <end position="129"/>
    </location>
</feature>
<organism evidence="3 4">
    <name type="scientific">Oceanobacillus jordanicus</name>
    <dbReference type="NCBI Taxonomy" id="2867266"/>
    <lineage>
        <taxon>Bacteria</taxon>
        <taxon>Bacillati</taxon>
        <taxon>Bacillota</taxon>
        <taxon>Bacilli</taxon>
        <taxon>Bacillales</taxon>
        <taxon>Bacillaceae</taxon>
        <taxon>Oceanobacillus</taxon>
    </lineage>
</organism>
<protein>
    <recommendedName>
        <fullName evidence="5">LapA family protein</fullName>
    </recommendedName>
</protein>
<evidence type="ECO:0000256" key="1">
    <source>
        <dbReference type="SAM" id="MobiDB-lite"/>
    </source>
</evidence>
<dbReference type="RefSeq" id="WP_238019091.1">
    <property type="nucleotide sequence ID" value="NZ_JAIFZM010000005.1"/>
</dbReference>
<comment type="caution">
    <text evidence="3">The sequence shown here is derived from an EMBL/GenBank/DDBJ whole genome shotgun (WGS) entry which is preliminary data.</text>
</comment>
<feature type="region of interest" description="Disordered" evidence="1">
    <location>
        <begin position="101"/>
        <end position="135"/>
    </location>
</feature>
<gene>
    <name evidence="3" type="ORF">K3T81_07285</name>
</gene>
<dbReference type="Proteomes" id="UP001199631">
    <property type="component" value="Unassembled WGS sequence"/>
</dbReference>
<evidence type="ECO:0008006" key="5">
    <source>
        <dbReference type="Google" id="ProtNLM"/>
    </source>
</evidence>
<evidence type="ECO:0000256" key="2">
    <source>
        <dbReference type="SAM" id="Phobius"/>
    </source>
</evidence>
<sequence length="159" mass="18110">MNRIAELLFIIGWLTIAGGIVLGIANYETVVGYESSEFSIYDGEPITETSWENAAIYILAGLIWGIMIFGFAEIIRILDDKRTLVRESLKELVSLNSTLNRDRSTSNETNNQHLKSEIPNKNKEDKVETIDYSPLLREEPTNKRKRFKDIIDESVNGNK</sequence>
<keyword evidence="4" id="KW-1185">Reference proteome</keyword>
<accession>A0AAW5B6A0</accession>
<evidence type="ECO:0000313" key="4">
    <source>
        <dbReference type="Proteomes" id="UP001199631"/>
    </source>
</evidence>
<feature type="transmembrane region" description="Helical" evidence="2">
    <location>
        <begin position="54"/>
        <end position="78"/>
    </location>
</feature>
<name>A0AAW5B6A0_9BACI</name>